<evidence type="ECO:0000256" key="1">
    <source>
        <dbReference type="SAM" id="Phobius"/>
    </source>
</evidence>
<protein>
    <recommendedName>
        <fullName evidence="4">LPS export ABC transporter periplasmic protein LptC</fullName>
    </recommendedName>
</protein>
<dbReference type="AlphaFoldDB" id="A0A2A4CQQ0"/>
<dbReference type="EMBL" id="NTJD01000006">
    <property type="protein sequence ID" value="PCD76446.1"/>
    <property type="molecule type" value="Genomic_DNA"/>
</dbReference>
<sequence length="200" mass="21388">MAYDNSHSRFVGWAKIVLPLIALVLLSTLFLLSNRVDPMAAIPYAEVDVMELVREPALIEPQYAGMTEDGSVLSLTARRAVPDPENERGASAEGLVAKLTAKSGFVADMTATSGVLDPAGQGLVLSEKVTLQTSTGYRIASERIDVNPDMTELVSPGAVSGEGPFGTLEAGRMELKADDNGQVLDLLFNERVKLVYLPPQ</sequence>
<keyword evidence="3" id="KW-1185">Reference proteome</keyword>
<dbReference type="Proteomes" id="UP000243507">
    <property type="component" value="Unassembled WGS sequence"/>
</dbReference>
<organism evidence="2 3">
    <name type="scientific">Pseudothioclava arenosa</name>
    <dbReference type="NCBI Taxonomy" id="1795308"/>
    <lineage>
        <taxon>Bacteria</taxon>
        <taxon>Pseudomonadati</taxon>
        <taxon>Pseudomonadota</taxon>
        <taxon>Alphaproteobacteria</taxon>
        <taxon>Rhodobacterales</taxon>
        <taxon>Paracoccaceae</taxon>
        <taxon>Pseudothioclava</taxon>
    </lineage>
</organism>
<proteinExistence type="predicted"/>
<comment type="caution">
    <text evidence="2">The sequence shown here is derived from an EMBL/GenBank/DDBJ whole genome shotgun (WGS) entry which is preliminary data.</text>
</comment>
<keyword evidence="1" id="KW-0472">Membrane</keyword>
<feature type="transmembrane region" description="Helical" evidence="1">
    <location>
        <begin position="12"/>
        <end position="32"/>
    </location>
</feature>
<dbReference type="OrthoDB" id="7871110at2"/>
<name>A0A2A4CQQ0_9RHOB</name>
<keyword evidence="1" id="KW-1133">Transmembrane helix</keyword>
<accession>A0A2A4CQQ0</accession>
<evidence type="ECO:0000313" key="2">
    <source>
        <dbReference type="EMBL" id="PCD76446.1"/>
    </source>
</evidence>
<gene>
    <name evidence="2" type="ORF">CLN94_09695</name>
</gene>
<dbReference type="RefSeq" id="WP_096433636.1">
    <property type="nucleotide sequence ID" value="NZ_NTJD01000006.1"/>
</dbReference>
<reference evidence="2 3" key="1">
    <citation type="submission" date="2017-09" db="EMBL/GenBank/DDBJ databases">
        <title>A multilocus sequence analysis scheme for characterization of bacteria in the genus Thioclava.</title>
        <authorList>
            <person name="Liu Y."/>
            <person name="Shao Z."/>
        </authorList>
    </citation>
    <scope>NUCLEOTIDE SEQUENCE [LARGE SCALE GENOMIC DNA]</scope>
    <source>
        <strain evidence="2 3">CAU 1312</strain>
    </source>
</reference>
<dbReference type="InterPro" id="IPR010664">
    <property type="entry name" value="LipoPS_assembly_LptC-rel"/>
</dbReference>
<dbReference type="Pfam" id="PF06835">
    <property type="entry name" value="LptC"/>
    <property type="match status" value="1"/>
</dbReference>
<evidence type="ECO:0008006" key="4">
    <source>
        <dbReference type="Google" id="ProtNLM"/>
    </source>
</evidence>
<keyword evidence="1" id="KW-0812">Transmembrane</keyword>
<evidence type="ECO:0000313" key="3">
    <source>
        <dbReference type="Proteomes" id="UP000243507"/>
    </source>
</evidence>